<dbReference type="InterPro" id="IPR029787">
    <property type="entry name" value="Nucleotide_cyclase"/>
</dbReference>
<comment type="catalytic activity">
    <reaction evidence="2">
        <text>2 GTP = 3',3'-c-di-GMP + 2 diphosphate</text>
        <dbReference type="Rhea" id="RHEA:24898"/>
        <dbReference type="ChEBI" id="CHEBI:33019"/>
        <dbReference type="ChEBI" id="CHEBI:37565"/>
        <dbReference type="ChEBI" id="CHEBI:58805"/>
        <dbReference type="EC" id="2.7.7.65"/>
    </reaction>
</comment>
<dbReference type="GO" id="GO:0052621">
    <property type="term" value="F:diguanylate cyclase activity"/>
    <property type="evidence" value="ECO:0007669"/>
    <property type="project" value="UniProtKB-EC"/>
</dbReference>
<name>A0A2S5SY06_9BURK</name>
<protein>
    <recommendedName>
        <fullName evidence="1">diguanylate cyclase</fullName>
        <ecNumber evidence="1">2.7.7.65</ecNumber>
    </recommendedName>
</protein>
<dbReference type="Gene3D" id="3.30.70.270">
    <property type="match status" value="1"/>
</dbReference>
<organism evidence="5 6">
    <name type="scientific">Caldimonas caldifontis</name>
    <dbReference type="NCBI Taxonomy" id="1452508"/>
    <lineage>
        <taxon>Bacteria</taxon>
        <taxon>Pseudomonadati</taxon>
        <taxon>Pseudomonadota</taxon>
        <taxon>Betaproteobacteria</taxon>
        <taxon>Burkholderiales</taxon>
        <taxon>Sphaerotilaceae</taxon>
        <taxon>Caldimonas</taxon>
    </lineage>
</organism>
<evidence type="ECO:0000256" key="3">
    <source>
        <dbReference type="SAM" id="Phobius"/>
    </source>
</evidence>
<evidence type="ECO:0000259" key="4">
    <source>
        <dbReference type="PROSITE" id="PS50887"/>
    </source>
</evidence>
<dbReference type="InterPro" id="IPR050469">
    <property type="entry name" value="Diguanylate_Cyclase"/>
</dbReference>
<keyword evidence="3" id="KW-0472">Membrane</keyword>
<dbReference type="InterPro" id="IPR000160">
    <property type="entry name" value="GGDEF_dom"/>
</dbReference>
<dbReference type="SUPFAM" id="SSF55073">
    <property type="entry name" value="Nucleotide cyclase"/>
    <property type="match status" value="1"/>
</dbReference>
<dbReference type="GO" id="GO:0043709">
    <property type="term" value="P:cell adhesion involved in single-species biofilm formation"/>
    <property type="evidence" value="ECO:0007669"/>
    <property type="project" value="TreeGrafter"/>
</dbReference>
<keyword evidence="3" id="KW-1133">Transmembrane helix</keyword>
<evidence type="ECO:0000313" key="6">
    <source>
        <dbReference type="Proteomes" id="UP000238605"/>
    </source>
</evidence>
<feature type="transmembrane region" description="Helical" evidence="3">
    <location>
        <begin position="375"/>
        <end position="395"/>
    </location>
</feature>
<dbReference type="PANTHER" id="PTHR45138">
    <property type="entry name" value="REGULATORY COMPONENTS OF SENSORY TRANSDUCTION SYSTEM"/>
    <property type="match status" value="1"/>
</dbReference>
<dbReference type="InterPro" id="IPR011623">
    <property type="entry name" value="7TMR_DISM_rcpt_extracell_dom1"/>
</dbReference>
<dbReference type="PANTHER" id="PTHR45138:SF9">
    <property type="entry name" value="DIGUANYLATE CYCLASE DGCM-RELATED"/>
    <property type="match status" value="1"/>
</dbReference>
<feature type="transmembrane region" description="Helical" evidence="3">
    <location>
        <begin position="284"/>
        <end position="305"/>
    </location>
</feature>
<dbReference type="OrthoDB" id="5289013at2"/>
<keyword evidence="3" id="KW-0812">Transmembrane</keyword>
<evidence type="ECO:0000256" key="1">
    <source>
        <dbReference type="ARBA" id="ARBA00012528"/>
    </source>
</evidence>
<dbReference type="Gene3D" id="2.60.40.2380">
    <property type="match status" value="1"/>
</dbReference>
<feature type="domain" description="GGDEF" evidence="4">
    <location>
        <begin position="529"/>
        <end position="662"/>
    </location>
</feature>
<dbReference type="GO" id="GO:1902201">
    <property type="term" value="P:negative regulation of bacterial-type flagellum-dependent cell motility"/>
    <property type="evidence" value="ECO:0007669"/>
    <property type="project" value="TreeGrafter"/>
</dbReference>
<dbReference type="NCBIfam" id="TIGR00254">
    <property type="entry name" value="GGDEF"/>
    <property type="match status" value="1"/>
</dbReference>
<dbReference type="InterPro" id="IPR043128">
    <property type="entry name" value="Rev_trsase/Diguanyl_cyclase"/>
</dbReference>
<accession>A0A2S5SY06</accession>
<dbReference type="FunFam" id="3.30.70.270:FF:000001">
    <property type="entry name" value="Diguanylate cyclase domain protein"/>
    <property type="match status" value="1"/>
</dbReference>
<feature type="transmembrane region" description="Helical" evidence="3">
    <location>
        <begin position="352"/>
        <end position="369"/>
    </location>
</feature>
<dbReference type="EMBL" id="PSNX01000003">
    <property type="protein sequence ID" value="PPE67447.1"/>
    <property type="molecule type" value="Genomic_DNA"/>
</dbReference>
<dbReference type="Pfam" id="PF00990">
    <property type="entry name" value="GGDEF"/>
    <property type="match status" value="1"/>
</dbReference>
<feature type="transmembrane region" description="Helical" evidence="3">
    <location>
        <begin position="438"/>
        <end position="456"/>
    </location>
</feature>
<dbReference type="Pfam" id="PF07696">
    <property type="entry name" value="7TMR-DISMED2"/>
    <property type="match status" value="1"/>
</dbReference>
<feature type="transmembrane region" description="Helical" evidence="3">
    <location>
        <begin position="407"/>
        <end position="426"/>
    </location>
</feature>
<dbReference type="GO" id="GO:0005886">
    <property type="term" value="C:plasma membrane"/>
    <property type="evidence" value="ECO:0007669"/>
    <property type="project" value="TreeGrafter"/>
</dbReference>
<keyword evidence="6" id="KW-1185">Reference proteome</keyword>
<evidence type="ECO:0000313" key="5">
    <source>
        <dbReference type="EMBL" id="PPE67447.1"/>
    </source>
</evidence>
<reference evidence="5 6" key="1">
    <citation type="submission" date="2018-02" db="EMBL/GenBank/DDBJ databases">
        <title>Reclassifiation of [Polyangium] brachysporum DSM 7029 as Guopingzhaonella breviflexa gen. nov., sp. nov., a member of the family Comamonadaceae.</title>
        <authorList>
            <person name="Tang B."/>
        </authorList>
    </citation>
    <scope>NUCLEOTIDE SEQUENCE [LARGE SCALE GENOMIC DNA]</scope>
    <source>
        <strain evidence="5 6">BCRC 80649</strain>
    </source>
</reference>
<proteinExistence type="predicted"/>
<dbReference type="AlphaFoldDB" id="A0A2S5SY06"/>
<feature type="transmembrane region" description="Helical" evidence="3">
    <location>
        <begin position="320"/>
        <end position="340"/>
    </location>
</feature>
<evidence type="ECO:0000256" key="2">
    <source>
        <dbReference type="ARBA" id="ARBA00034247"/>
    </source>
</evidence>
<dbReference type="CDD" id="cd01949">
    <property type="entry name" value="GGDEF"/>
    <property type="match status" value="1"/>
</dbReference>
<dbReference type="Proteomes" id="UP000238605">
    <property type="component" value="Unassembled WGS sequence"/>
</dbReference>
<dbReference type="EC" id="2.7.7.65" evidence="1"/>
<gene>
    <name evidence="5" type="ORF">C1704_04625</name>
</gene>
<dbReference type="Pfam" id="PF07695">
    <property type="entry name" value="7TMR-DISM_7TM"/>
    <property type="match status" value="1"/>
</dbReference>
<sequence length="662" mass="74083">MRLCNIVRQGGKRGQCGAAASFDQVPAGQNCVTTGSWCAREQDSARQSRARLRSALRAHARRTRPELTARVLPRFLLACLVWLAWPAWAQPDAVRLSQTEARQPLGLFLELLEDPEGRLTLDDVLSRPDADWRPNTTEVLNFSFSTSTWWVRGRVVNDTEGPTTRVLEAASALQDELDLHLLREGRPVRSWHTGDRRALDSRDLVYRYPVFALTLAPGETVGFIARLGSHDGLHEAVPFVLRTQRSFLDHVQRETMVFGAYYGGLLALLLYNLLLSAITRDRVFLLYAIYLGTYLLWNVTFLGYGQQHLWPDHPDFNNQILALSIPAIFIALAVFSCNYLQTRQQARRWHRAIVALAALSGLAVLPALLDHYALSILMVLPAGGALLLVQLAAALHLAVRGYRPARFYVLAWTALALGALATFLKVFGVLPSNVWTEYSLNIGSAIEFILLALALADKMNTLKAEKLAVQRQAAVELERQVAQRTHELAAANERLQQASITDELTGLYNRRYFNLIATRELNRCRREGRPLAMAMLDVDRFKAYNDRYGHSQGDQALAALARAMDSQVNRATDYLFRLGGEEFAVLLIGVGHDEARQHVERVRRAVSDLQLLHDGSERGVVTMSAGLVWRETLSDPSADQLYVLADEALYRAKAAGRDRLSE</sequence>
<dbReference type="PROSITE" id="PS50887">
    <property type="entry name" value="GGDEF"/>
    <property type="match status" value="1"/>
</dbReference>
<feature type="transmembrane region" description="Helical" evidence="3">
    <location>
        <begin position="256"/>
        <end position="277"/>
    </location>
</feature>
<comment type="caution">
    <text evidence="5">The sequence shown here is derived from an EMBL/GenBank/DDBJ whole genome shotgun (WGS) entry which is preliminary data.</text>
</comment>
<dbReference type="SMART" id="SM00267">
    <property type="entry name" value="GGDEF"/>
    <property type="match status" value="1"/>
</dbReference>
<dbReference type="InterPro" id="IPR011622">
    <property type="entry name" value="7TMR_DISM_rcpt_extracell_dom2"/>
</dbReference>